<dbReference type="HOGENOM" id="CLU_2898195_0_0_11"/>
<dbReference type="Proteomes" id="UP000000628">
    <property type="component" value="Chromosome"/>
</dbReference>
<gene>
    <name evidence="1" type="ordered locus">Jden_1275</name>
</gene>
<reference evidence="1 2" key="1">
    <citation type="journal article" date="2009" name="Stand. Genomic Sci.">
        <title>Complete genome sequence of Jonesia denitrificans type strain (Prevot 55134).</title>
        <authorList>
            <person name="Pukall R."/>
            <person name="Gehrich-Schroter G."/>
            <person name="Lapidus A."/>
            <person name="Nolan M."/>
            <person name="Glavina Del Rio T."/>
            <person name="Lucas S."/>
            <person name="Chen F."/>
            <person name="Tice H."/>
            <person name="Pitluck S."/>
            <person name="Cheng J.F."/>
            <person name="Copeland A."/>
            <person name="Saunders E."/>
            <person name="Brettin T."/>
            <person name="Detter J.C."/>
            <person name="Bruce D."/>
            <person name="Goodwin L."/>
            <person name="Pati A."/>
            <person name="Ivanova N."/>
            <person name="Mavromatis K."/>
            <person name="Ovchinnikova G."/>
            <person name="Chen A."/>
            <person name="Palaniappan K."/>
            <person name="Land M."/>
            <person name="Hauser L."/>
            <person name="Chang Y.J."/>
            <person name="Jeffries C.D."/>
            <person name="Chain P."/>
            <person name="Goker M."/>
            <person name="Bristow J."/>
            <person name="Eisen J.A."/>
            <person name="Markowitz V."/>
            <person name="Hugenholtz P."/>
            <person name="Kyrpides N.C."/>
            <person name="Klenk H.P."/>
            <person name="Han C."/>
        </authorList>
    </citation>
    <scope>NUCLEOTIDE SEQUENCE [LARGE SCALE GENOMIC DNA]</scope>
    <source>
        <strain evidence="2">ATCC 14870 / DSM 20603 / BCRC 15368 / CIP 55.134 / JCM 11481 / NBRC 15587 / NCTC 10816 / Prevot 55134</strain>
    </source>
</reference>
<name>C7R474_JONDD</name>
<dbReference type="KEGG" id="jde:Jden_1275"/>
<keyword evidence="2" id="KW-1185">Reference proteome</keyword>
<evidence type="ECO:0000313" key="2">
    <source>
        <dbReference type="Proteomes" id="UP000000628"/>
    </source>
</evidence>
<protein>
    <submittedName>
        <fullName evidence="1">Uncharacterized protein</fullName>
    </submittedName>
</protein>
<accession>C7R474</accession>
<organism evidence="1 2">
    <name type="scientific">Jonesia denitrificans (strain ATCC 14870 / DSM 20603 / BCRC 15368 / CIP 55.134 / JCM 11481 / NBRC 15587 / NCTC 10816 / Prevot 55134)</name>
    <name type="common">Listeria denitrificans</name>
    <dbReference type="NCBI Taxonomy" id="471856"/>
    <lineage>
        <taxon>Bacteria</taxon>
        <taxon>Bacillati</taxon>
        <taxon>Actinomycetota</taxon>
        <taxon>Actinomycetes</taxon>
        <taxon>Micrococcales</taxon>
        <taxon>Jonesiaceae</taxon>
        <taxon>Jonesia</taxon>
    </lineage>
</organism>
<evidence type="ECO:0000313" key="1">
    <source>
        <dbReference type="EMBL" id="ACV08931.1"/>
    </source>
</evidence>
<dbReference type="EMBL" id="CP001706">
    <property type="protein sequence ID" value="ACV08931.1"/>
    <property type="molecule type" value="Genomic_DNA"/>
</dbReference>
<dbReference type="AlphaFoldDB" id="C7R474"/>
<dbReference type="STRING" id="471856.Jden_1275"/>
<sequence>MNKGVQGERLTRVSDTIAHDNRKVTHMARWVKRDDSIRSWWAERARRRESFRYELRQPYIIR</sequence>
<proteinExistence type="predicted"/>